<evidence type="ECO:0000259" key="5">
    <source>
        <dbReference type="SMART" id="SM01349"/>
    </source>
</evidence>
<feature type="compositionally biased region" description="Low complexity" evidence="4">
    <location>
        <begin position="845"/>
        <end position="856"/>
    </location>
</feature>
<sequence>DRGGDANDAELLALLKGISSGPTGASSETEAPPPPPAVMTVPEPELAEPQAPKPSEPEPEPVKPAALPTPDPIPAPSAAEAAPPVTDNPTSKNWKERKQSYEHLTSSLPSTPPDLDSSLPTYLSDSNAAALDAALDLAIAYASSSPTVRSAPPSLLTALTKALARTAFNSGRPTTSKKSRNLPTELIANCEDGSNFKTVVEALLTEGIEAKKPKVAINCFEAVLDACVNFGARHMPLPKFLDVAPKIMTHADGRIRDLGISILAEICRSFNSREIASDVIASLKPSQSNQLDAMLESKPNPSKPKCPTPCWATSESELSSPPPTAEQVIEELNKRKASADKAALLSRPPVDLLAALSKTEYKAKIAHPKWSEKVAALNILLASAGPAPHKLAKAEYKELVVELKKLIGHSHFSVVNHALKALEALFEGVKSPLYPHARPLCSIILDKAKDKKLTSSCSRSLDKLFGNVLGFQDVVEEATNAKDSKNQITRHTCWQWVKRSAPKVDVRQPKQDTTKEPKMKEAKAGQAKVAKADPPPASSGPEVSFEDASTTLSSLSIPNFDTPDSEDSILASISSSSWQQKKTAIESLAGFATHNPPGSHAPSYVAFAKNFTKNFKDSNFNVMKAVPRADLAASLNKNILTKLSTTEGKNSWKQRKEALEEIQAALKKADNMVEANPFLHELLRGLRERMNDSQSNLKPLAVSLMADCVFSLDQTSAAKYFKVGSGSMLSAAMTDNKKVMRDAAFTALDKCTKINQTEAVNVNVVQNLLPPLIASLKDDAKKGGVGLADALTFIQERAEHFAKFNPSAANAKTQQIEQSMFRELGKLKPAQQRDVGTLVAKFAKKGASSSSSSSSNPAPPEPKPKSTRRPSNPSPLKKSKSANAPSSRTSAPSASVTSDEPAQSGSSHPFFGGAHVTSFVGKEQRVSSLYRKKENWPDFPELPNNLLFTTTFKKNWSPFLSPSAVSAFFPDSGMKKQDASISGCNVICSAIDYEVSNALVTSHIVDQLDLILKFMSSAFCSKENSSGLESLTSTCIKLLDFVTDRDYEFHDVEARCIIPILVEKAAVAKGRFVDRFSSILTKFAAVVQPKVMGSMCLNVVDFSKNQKARAGALAQLKLCVDKGGIQSVGKKGLVTVAKGLDDSGTDVRSASLAVIESIVIKHGYDIAKLTRLLGNNLSARGKSLIVERVKRLEADGALDGTSTAETSSAVNTTPRRKKSTAAAAIPSSSAKKRGSLDLKIGQQSMLSSPLMDSSINFESIDESDGGPFKFMNVVKTSVALTPTRRRNSIDSEDAGDAPSEAASAPPAPSSPAAGAGQDSITGGAASLRARLAAIRRKTSEGSSASTEAVDKTAAAIADATASVAEVVSKSVKDDKVQDEEAEVEVEEVKAYNLDECRGSVEKIFENPVNLTDSNADFTGAKDALKVIHTSFTQHASPVFRPVYDSFFSSLDANLGLLSKSFEVGLTSCDEVCTSFVSIALASLMHVFRSSHFKKVETNTLQGLLGLCCRALLHVRLNDVAEGLKAGLTEEKQQQLVKAINKLTIQCAVASSRTTSIPALFSLHLSLEVGDVKLKKIVAKLVARVIKAESSVSSGKKSFGLLENSPSCDVEAIICCLEDFLTSSDGNDESKKLGKGLLLGIVGEGAVRSEREAKLRKVMCEDLEFDKDTQSMKLLEECLVVKEDGGEVVVTEMFPALTPAKKVTIAPTPVPEVKAEAGVVEEGSEFSTPTEGVGTGAGVKYMKTPALSSIVMTPGEIMQEAEETPVEEKKGVEGEGKDAVLANLVAEIGSTTSAGEKASAVAALKKHCEEARIGKDRLADALESFGVSEPFKVFCMDSIWAVEESKENANANTGGDAKGDSVRDKLSYFRSKLGRGAVTGGTAGIKVESDKSETVEAAGGQPPQLQQTQAQVIEKASGTKNVLSLKERLAAVKRRSSQAGGS</sequence>
<feature type="region of interest" description="Disordered" evidence="4">
    <location>
        <begin position="1877"/>
        <end position="1909"/>
    </location>
</feature>
<feature type="region of interest" description="Disordered" evidence="4">
    <location>
        <begin position="503"/>
        <end position="545"/>
    </location>
</feature>
<dbReference type="OrthoDB" id="205662at2759"/>
<evidence type="ECO:0000256" key="1">
    <source>
        <dbReference type="ARBA" id="ARBA00004245"/>
    </source>
</evidence>
<feature type="domain" description="TOG" evidence="5">
    <location>
        <begin position="958"/>
        <end position="1198"/>
    </location>
</feature>
<feature type="region of interest" description="Disordered" evidence="4">
    <location>
        <begin position="1284"/>
        <end position="1320"/>
    </location>
</feature>
<dbReference type="GO" id="GO:0051010">
    <property type="term" value="F:microtubule plus-end binding"/>
    <property type="evidence" value="ECO:0007669"/>
    <property type="project" value="InterPro"/>
</dbReference>
<feature type="compositionally biased region" description="Low complexity" evidence="4">
    <location>
        <begin position="870"/>
        <end position="898"/>
    </location>
</feature>
<feature type="region of interest" description="Disordered" evidence="4">
    <location>
        <begin position="1"/>
        <end position="119"/>
    </location>
</feature>
<feature type="region of interest" description="Disordered" evidence="4">
    <location>
        <begin position="842"/>
        <end position="908"/>
    </location>
</feature>
<dbReference type="InterPro" id="IPR045110">
    <property type="entry name" value="XMAP215"/>
</dbReference>
<dbReference type="PANTHER" id="PTHR12609">
    <property type="entry name" value="MICROTUBULE ASSOCIATED PROTEIN XMAP215"/>
    <property type="match status" value="1"/>
</dbReference>
<dbReference type="SUPFAM" id="SSF48371">
    <property type="entry name" value="ARM repeat"/>
    <property type="match status" value="1"/>
</dbReference>
<organism evidence="6 7">
    <name type="scientific">Triparma retinervis</name>
    <dbReference type="NCBI Taxonomy" id="2557542"/>
    <lineage>
        <taxon>Eukaryota</taxon>
        <taxon>Sar</taxon>
        <taxon>Stramenopiles</taxon>
        <taxon>Ochrophyta</taxon>
        <taxon>Bolidophyceae</taxon>
        <taxon>Parmales</taxon>
        <taxon>Triparmaceae</taxon>
        <taxon>Triparma</taxon>
    </lineage>
</organism>
<dbReference type="InterPro" id="IPR011989">
    <property type="entry name" value="ARM-like"/>
</dbReference>
<feature type="compositionally biased region" description="Low complexity" evidence="4">
    <location>
        <begin position="1896"/>
        <end position="1909"/>
    </location>
</feature>
<dbReference type="GO" id="GO:0046785">
    <property type="term" value="P:microtubule polymerization"/>
    <property type="evidence" value="ECO:0007669"/>
    <property type="project" value="InterPro"/>
</dbReference>
<evidence type="ECO:0000256" key="3">
    <source>
        <dbReference type="ARBA" id="ARBA00023212"/>
    </source>
</evidence>
<accession>A0A9W6ZWQ3</accession>
<dbReference type="Gene3D" id="1.25.10.10">
    <property type="entry name" value="Leucine-rich Repeat Variant"/>
    <property type="match status" value="5"/>
</dbReference>
<keyword evidence="3" id="KW-0206">Cytoskeleton</keyword>
<dbReference type="InterPro" id="IPR034085">
    <property type="entry name" value="TOG"/>
</dbReference>
<dbReference type="GO" id="GO:0061863">
    <property type="term" value="F:microtubule plus end polymerase"/>
    <property type="evidence" value="ECO:0007669"/>
    <property type="project" value="InterPro"/>
</dbReference>
<evidence type="ECO:0000256" key="2">
    <source>
        <dbReference type="ARBA" id="ARBA00022490"/>
    </source>
</evidence>
<feature type="domain" description="TOG" evidence="5">
    <location>
        <begin position="343"/>
        <end position="535"/>
    </location>
</feature>
<dbReference type="InterPro" id="IPR048491">
    <property type="entry name" value="XMAP215_CLASP_TOG"/>
</dbReference>
<feature type="compositionally biased region" description="Basic and acidic residues" evidence="4">
    <location>
        <begin position="503"/>
        <end position="523"/>
    </location>
</feature>
<evidence type="ECO:0000256" key="4">
    <source>
        <dbReference type="SAM" id="MobiDB-lite"/>
    </source>
</evidence>
<feature type="compositionally biased region" description="Polar residues" evidence="4">
    <location>
        <begin position="1200"/>
        <end position="1213"/>
    </location>
</feature>
<proteinExistence type="predicted"/>
<dbReference type="SMART" id="SM01349">
    <property type="entry name" value="TOG"/>
    <property type="match status" value="4"/>
</dbReference>
<feature type="compositionally biased region" description="Low complexity" evidence="4">
    <location>
        <begin position="38"/>
        <end position="50"/>
    </location>
</feature>
<evidence type="ECO:0000313" key="7">
    <source>
        <dbReference type="Proteomes" id="UP001165082"/>
    </source>
</evidence>
<feature type="domain" description="TOG" evidence="5">
    <location>
        <begin position="71"/>
        <end position="304"/>
    </location>
</feature>
<keyword evidence="2" id="KW-0963">Cytoplasm</keyword>
<feature type="region of interest" description="Disordered" evidence="4">
    <location>
        <begin position="1200"/>
        <end position="1236"/>
    </location>
</feature>
<dbReference type="Proteomes" id="UP001165082">
    <property type="component" value="Unassembled WGS sequence"/>
</dbReference>
<feature type="compositionally biased region" description="Low complexity" evidence="4">
    <location>
        <begin position="1296"/>
        <end position="1316"/>
    </location>
</feature>
<feature type="non-terminal residue" evidence="6">
    <location>
        <position position="1"/>
    </location>
</feature>
<protein>
    <recommendedName>
        <fullName evidence="5">TOG domain-containing protein</fullName>
    </recommendedName>
</protein>
<evidence type="ECO:0000313" key="6">
    <source>
        <dbReference type="EMBL" id="GMH61827.1"/>
    </source>
</evidence>
<keyword evidence="7" id="KW-1185">Reference proteome</keyword>
<feature type="region of interest" description="Disordered" evidence="4">
    <location>
        <begin position="296"/>
        <end position="322"/>
    </location>
</feature>
<feature type="compositionally biased region" description="Low complexity" evidence="4">
    <location>
        <begin position="104"/>
        <end position="119"/>
    </location>
</feature>
<dbReference type="EMBL" id="BRXZ01002425">
    <property type="protein sequence ID" value="GMH61827.1"/>
    <property type="molecule type" value="Genomic_DNA"/>
</dbReference>
<dbReference type="InterPro" id="IPR016024">
    <property type="entry name" value="ARM-type_fold"/>
</dbReference>
<name>A0A9W6ZWQ3_9STRA</name>
<comment type="caution">
    <text evidence="6">The sequence shown here is derived from an EMBL/GenBank/DDBJ whole genome shotgun (WGS) entry which is preliminary data.</text>
</comment>
<feature type="compositionally biased region" description="Low complexity" evidence="4">
    <location>
        <begin position="1220"/>
        <end position="1229"/>
    </location>
</feature>
<dbReference type="Pfam" id="PF21041">
    <property type="entry name" value="XMAP215_CLASP_TOG"/>
    <property type="match status" value="1"/>
</dbReference>
<comment type="subcellular location">
    <subcellularLocation>
        <location evidence="1">Cytoplasm</location>
        <location evidence="1">Cytoskeleton</location>
    </subcellularLocation>
</comment>
<reference evidence="6" key="1">
    <citation type="submission" date="2022-07" db="EMBL/GenBank/DDBJ databases">
        <title>Genome analysis of Parmales, a sister group of diatoms, reveals the evolutionary specialization of diatoms from phago-mixotrophs to photoautotrophs.</title>
        <authorList>
            <person name="Ban H."/>
            <person name="Sato S."/>
            <person name="Yoshikawa S."/>
            <person name="Kazumasa Y."/>
            <person name="Nakamura Y."/>
            <person name="Ichinomiya M."/>
            <person name="Saitoh K."/>
            <person name="Sato N."/>
            <person name="Blanc-Mathieu R."/>
            <person name="Endo H."/>
            <person name="Kuwata A."/>
            <person name="Ogata H."/>
        </authorList>
    </citation>
    <scope>NUCLEOTIDE SEQUENCE</scope>
</reference>
<gene>
    <name evidence="6" type="ORF">TrRE_jg11578</name>
</gene>
<dbReference type="GO" id="GO:0007051">
    <property type="term" value="P:spindle organization"/>
    <property type="evidence" value="ECO:0007669"/>
    <property type="project" value="InterPro"/>
</dbReference>
<dbReference type="GO" id="GO:0005856">
    <property type="term" value="C:cytoskeleton"/>
    <property type="evidence" value="ECO:0007669"/>
    <property type="project" value="UniProtKB-SubCell"/>
</dbReference>
<feature type="domain" description="TOG" evidence="5">
    <location>
        <begin position="621"/>
        <end position="848"/>
    </location>
</feature>
<dbReference type="GO" id="GO:0030951">
    <property type="term" value="P:establishment or maintenance of microtubule cytoskeleton polarity"/>
    <property type="evidence" value="ECO:0007669"/>
    <property type="project" value="InterPro"/>
</dbReference>